<dbReference type="SMART" id="SM00347">
    <property type="entry name" value="HTH_MARR"/>
    <property type="match status" value="1"/>
</dbReference>
<dbReference type="AlphaFoldDB" id="A0A1H9NDW8"/>
<dbReference type="PROSITE" id="PS50995">
    <property type="entry name" value="HTH_MARR_2"/>
    <property type="match status" value="1"/>
</dbReference>
<dbReference type="GO" id="GO:0003700">
    <property type="term" value="F:DNA-binding transcription factor activity"/>
    <property type="evidence" value="ECO:0007669"/>
    <property type="project" value="InterPro"/>
</dbReference>
<keyword evidence="2 6" id="KW-0238">DNA-binding</keyword>
<evidence type="ECO:0000313" key="8">
    <source>
        <dbReference type="Proteomes" id="UP000199135"/>
    </source>
</evidence>
<dbReference type="SUPFAM" id="SSF46785">
    <property type="entry name" value="Winged helix' DNA-binding domain"/>
    <property type="match status" value="1"/>
</dbReference>
<proteinExistence type="predicted"/>
<protein>
    <submittedName>
        <fullName evidence="6">DNA-binding transcriptional regulator, MarR family</fullName>
    </submittedName>
</protein>
<name>A0A1H9NDW8_9ACTN</name>
<evidence type="ECO:0000256" key="2">
    <source>
        <dbReference type="ARBA" id="ARBA00023125"/>
    </source>
</evidence>
<reference evidence="6" key="2">
    <citation type="submission" date="2016-10" db="EMBL/GenBank/DDBJ databases">
        <authorList>
            <person name="de Groot N.N."/>
        </authorList>
    </citation>
    <scope>NUCLEOTIDE SEQUENCE [LARGE SCALE GENOMIC DNA]</scope>
    <source>
        <strain evidence="6">KHGC19</strain>
    </source>
</reference>
<evidence type="ECO:0000256" key="1">
    <source>
        <dbReference type="ARBA" id="ARBA00023015"/>
    </source>
</evidence>
<evidence type="ECO:0000256" key="3">
    <source>
        <dbReference type="ARBA" id="ARBA00023163"/>
    </source>
</evidence>
<dbReference type="Gene3D" id="1.10.10.10">
    <property type="entry name" value="Winged helix-like DNA-binding domain superfamily/Winged helix DNA-binding domain"/>
    <property type="match status" value="1"/>
</dbReference>
<organism evidence="6 7">
    <name type="scientific">Parafannyhessea umbonata</name>
    <dbReference type="NCBI Taxonomy" id="604330"/>
    <lineage>
        <taxon>Bacteria</taxon>
        <taxon>Bacillati</taxon>
        <taxon>Actinomycetota</taxon>
        <taxon>Coriobacteriia</taxon>
        <taxon>Coriobacteriales</taxon>
        <taxon>Atopobiaceae</taxon>
        <taxon>Parafannyhessea</taxon>
    </lineage>
</organism>
<dbReference type="InterPro" id="IPR023187">
    <property type="entry name" value="Tscrpt_reg_MarR-type_CS"/>
</dbReference>
<reference evidence="7 8" key="1">
    <citation type="submission" date="2016-10" db="EMBL/GenBank/DDBJ databases">
        <authorList>
            <person name="Varghese N."/>
            <person name="Submissions S."/>
        </authorList>
    </citation>
    <scope>NUCLEOTIDE SEQUENCE [LARGE SCALE GENOMIC DNA]</scope>
    <source>
        <strain evidence="7">KHGC19</strain>
        <strain evidence="5 8">WCP15</strain>
    </source>
</reference>
<dbReference type="GO" id="GO:0003677">
    <property type="term" value="F:DNA binding"/>
    <property type="evidence" value="ECO:0007669"/>
    <property type="project" value="UniProtKB-KW"/>
</dbReference>
<accession>A0A1H9NDW8</accession>
<dbReference type="PANTHER" id="PTHR42756">
    <property type="entry name" value="TRANSCRIPTIONAL REGULATOR, MARR"/>
    <property type="match status" value="1"/>
</dbReference>
<dbReference type="PRINTS" id="PR00598">
    <property type="entry name" value="HTHMARR"/>
</dbReference>
<dbReference type="Proteomes" id="UP000199128">
    <property type="component" value="Unassembled WGS sequence"/>
</dbReference>
<dbReference type="RefSeq" id="WP_078686648.1">
    <property type="nucleotide sequence ID" value="NZ_FNWT01000005.1"/>
</dbReference>
<dbReference type="PROSITE" id="PS01117">
    <property type="entry name" value="HTH_MARR_1"/>
    <property type="match status" value="1"/>
</dbReference>
<dbReference type="EMBL" id="FOGP01000001">
    <property type="protein sequence ID" value="SER34176.1"/>
    <property type="molecule type" value="Genomic_DNA"/>
</dbReference>
<evidence type="ECO:0000259" key="4">
    <source>
        <dbReference type="PROSITE" id="PS50995"/>
    </source>
</evidence>
<feature type="domain" description="HTH marR-type" evidence="4">
    <location>
        <begin position="1"/>
        <end position="144"/>
    </location>
</feature>
<evidence type="ECO:0000313" key="5">
    <source>
        <dbReference type="EMBL" id="SEH54487.1"/>
    </source>
</evidence>
<gene>
    <name evidence="6" type="ORF">SAMN05216446_0403</name>
    <name evidence="5" type="ORF">SAMN05216447_10559</name>
</gene>
<dbReference type="PANTHER" id="PTHR42756:SF1">
    <property type="entry name" value="TRANSCRIPTIONAL REPRESSOR OF EMRAB OPERON"/>
    <property type="match status" value="1"/>
</dbReference>
<keyword evidence="8" id="KW-1185">Reference proteome</keyword>
<dbReference type="InterPro" id="IPR036390">
    <property type="entry name" value="WH_DNA-bd_sf"/>
</dbReference>
<dbReference type="Proteomes" id="UP000199135">
    <property type="component" value="Unassembled WGS sequence"/>
</dbReference>
<evidence type="ECO:0000313" key="6">
    <source>
        <dbReference type="EMBL" id="SER34176.1"/>
    </source>
</evidence>
<evidence type="ECO:0000313" key="7">
    <source>
        <dbReference type="Proteomes" id="UP000199128"/>
    </source>
</evidence>
<keyword evidence="1" id="KW-0805">Transcription regulation</keyword>
<dbReference type="Pfam" id="PF01047">
    <property type="entry name" value="MarR"/>
    <property type="match status" value="1"/>
</dbReference>
<dbReference type="EMBL" id="FNWT01000005">
    <property type="protein sequence ID" value="SEH54487.1"/>
    <property type="molecule type" value="Genomic_DNA"/>
</dbReference>
<keyword evidence="3" id="KW-0804">Transcription</keyword>
<sequence>MTKEELDAHFKEVEKSPEHRVLHDLGFFGHFIHVHAGGRSGKQHILAKLLCHDGHLTQRELLERSHVTSAALSEVLTKLEGEGLVTKTRSDQDKRQMDIALTSRGVLRATQLVEEQLKFEEQCLSALSQDEKVRLVDMLDRMRESWCEYEKEKKEAECKN</sequence>
<dbReference type="InterPro" id="IPR036388">
    <property type="entry name" value="WH-like_DNA-bd_sf"/>
</dbReference>
<dbReference type="InterPro" id="IPR000835">
    <property type="entry name" value="HTH_MarR-typ"/>
</dbReference>